<feature type="region of interest" description="Disordered" evidence="1">
    <location>
        <begin position="42"/>
        <end position="99"/>
    </location>
</feature>
<accession>A0ABN9U9Q5</accession>
<proteinExistence type="predicted"/>
<comment type="caution">
    <text evidence="2">The sequence shown here is derived from an EMBL/GenBank/DDBJ whole genome shotgun (WGS) entry which is preliminary data.</text>
</comment>
<sequence>MAPKRAQEEGSRGGPNARAKLKRRAAPMCTKEGAVAMQCAIPPPPCASVPMAAAAAAPPPAAAAAAPAAGAAQLPSPQPSQTQPPAGDGAADQASEGAARDYTRVPREMDQQFEALDTDGALRPTIISPGDLWRKRSQKALLAKPADTVLDGDEQKRERDAAFDLLDALTKSGALPVDAATLHVVVAATHCFDKTVTSTVIEDNVSPIEKVERSSLIMAATVHRVPVAALLEGSQLSRVRGSCPALFVEDGRASSVV</sequence>
<dbReference type="Proteomes" id="UP001189429">
    <property type="component" value="Unassembled WGS sequence"/>
</dbReference>
<reference evidence="2" key="1">
    <citation type="submission" date="2023-10" db="EMBL/GenBank/DDBJ databases">
        <authorList>
            <person name="Chen Y."/>
            <person name="Shah S."/>
            <person name="Dougan E. K."/>
            <person name="Thang M."/>
            <person name="Chan C."/>
        </authorList>
    </citation>
    <scope>NUCLEOTIDE SEQUENCE [LARGE SCALE GENOMIC DNA]</scope>
</reference>
<name>A0ABN9U9Q5_9DINO</name>
<gene>
    <name evidence="2" type="ORF">PCOR1329_LOCUS46146</name>
</gene>
<dbReference type="EMBL" id="CAUYUJ010015549">
    <property type="protein sequence ID" value="CAK0855372.1"/>
    <property type="molecule type" value="Genomic_DNA"/>
</dbReference>
<protein>
    <submittedName>
        <fullName evidence="2">Uncharacterized protein</fullName>
    </submittedName>
</protein>
<feature type="compositionally biased region" description="Basic and acidic residues" evidence="1">
    <location>
        <begin position="1"/>
        <end position="11"/>
    </location>
</feature>
<keyword evidence="3" id="KW-1185">Reference proteome</keyword>
<evidence type="ECO:0000313" key="3">
    <source>
        <dbReference type="Proteomes" id="UP001189429"/>
    </source>
</evidence>
<organism evidence="2 3">
    <name type="scientific">Prorocentrum cordatum</name>
    <dbReference type="NCBI Taxonomy" id="2364126"/>
    <lineage>
        <taxon>Eukaryota</taxon>
        <taxon>Sar</taxon>
        <taxon>Alveolata</taxon>
        <taxon>Dinophyceae</taxon>
        <taxon>Prorocentrales</taxon>
        <taxon>Prorocentraceae</taxon>
        <taxon>Prorocentrum</taxon>
    </lineage>
</organism>
<evidence type="ECO:0000313" key="2">
    <source>
        <dbReference type="EMBL" id="CAK0855372.1"/>
    </source>
</evidence>
<evidence type="ECO:0000256" key="1">
    <source>
        <dbReference type="SAM" id="MobiDB-lite"/>
    </source>
</evidence>
<feature type="region of interest" description="Disordered" evidence="1">
    <location>
        <begin position="1"/>
        <end position="26"/>
    </location>
</feature>
<feature type="compositionally biased region" description="Low complexity" evidence="1">
    <location>
        <begin position="48"/>
        <end position="86"/>
    </location>
</feature>